<protein>
    <submittedName>
        <fullName evidence="4">Glycosyltransferase</fullName>
    </submittedName>
</protein>
<feature type="domain" description="Glycosyl transferase family 1" evidence="3">
    <location>
        <begin position="232"/>
        <end position="385"/>
    </location>
</feature>
<sequence>MKKKNLLLITNRYPYLPGEEFLHTEFPYLKNEFNHIYIVTTNALIKEENKRNLEPLVKVFHAFEQRHSKTYLLNQLFKSKEGLEWVSKGFGKVFANPKKWLKLLNWVSIAVQVKKTLEMVVEKENISIDNTVIYSYWQSPGALAGVMLKKQYGYKTVSRAHGGDVYAERHNPAYLPLQAEVIEGLDQLYLISEDGKDYLSKKYPNVKEHLSVRKLGTRDPEILSEHSTDEVFRIVSCSYVVPVKRLELLIEALKLCKQKIEWKHIGDGPLFEQIKLLAKELPPHVSVNFLGNKKNHEIYEYYAANKVDAFINVSSTEGIPVSIMEVFSFGIPALATDVGGTRELVNPNTGRLLPKNIDAKELATVIDEIAQMSKGERRELGKNALKIWQEYYNAEVNFTSFARELSE</sequence>
<keyword evidence="5" id="KW-1185">Reference proteome</keyword>
<dbReference type="RefSeq" id="WP_205725225.1">
    <property type="nucleotide sequence ID" value="NZ_JAFHKR010000038.1"/>
</dbReference>
<evidence type="ECO:0000256" key="2">
    <source>
        <dbReference type="ARBA" id="ARBA00022679"/>
    </source>
</evidence>
<keyword evidence="2" id="KW-0808">Transferase</keyword>
<dbReference type="Proteomes" id="UP001296923">
    <property type="component" value="Unassembled WGS sequence"/>
</dbReference>
<name>A0ABS2ZS09_9BACL</name>
<evidence type="ECO:0000313" key="4">
    <source>
        <dbReference type="EMBL" id="MBN3554181.1"/>
    </source>
</evidence>
<reference evidence="4 5" key="1">
    <citation type="submission" date="2021-01" db="EMBL/GenBank/DDBJ databases">
        <title>Genome Sequencing of Type Strains.</title>
        <authorList>
            <person name="Lemaire J.F."/>
            <person name="Inderbitzin P."/>
            <person name="Collins S.B."/>
            <person name="Wespe N."/>
            <person name="Knight-Connoni V."/>
        </authorList>
    </citation>
    <scope>NUCLEOTIDE SEQUENCE [LARGE SCALE GENOMIC DNA]</scope>
    <source>
        <strain evidence="4 5">DSM 23009</strain>
    </source>
</reference>
<comment type="caution">
    <text evidence="4">The sequence shown here is derived from an EMBL/GenBank/DDBJ whole genome shotgun (WGS) entry which is preliminary data.</text>
</comment>
<dbReference type="SUPFAM" id="SSF53756">
    <property type="entry name" value="UDP-Glycosyltransferase/glycogen phosphorylase"/>
    <property type="match status" value="1"/>
</dbReference>
<dbReference type="Gene3D" id="3.40.50.2000">
    <property type="entry name" value="Glycogen Phosphorylase B"/>
    <property type="match status" value="2"/>
</dbReference>
<accession>A0ABS2ZS09</accession>
<evidence type="ECO:0000313" key="5">
    <source>
        <dbReference type="Proteomes" id="UP001296923"/>
    </source>
</evidence>
<dbReference type="EMBL" id="JAFHKR010000038">
    <property type="protein sequence ID" value="MBN3554181.1"/>
    <property type="molecule type" value="Genomic_DNA"/>
</dbReference>
<organism evidence="4 5">
    <name type="scientific">Fictibacillus nanhaiensis</name>
    <dbReference type="NCBI Taxonomy" id="742169"/>
    <lineage>
        <taxon>Bacteria</taxon>
        <taxon>Bacillati</taxon>
        <taxon>Bacillota</taxon>
        <taxon>Bacilli</taxon>
        <taxon>Bacillales</taxon>
        <taxon>Fictibacillaceae</taxon>
        <taxon>Fictibacillus</taxon>
    </lineage>
</organism>
<gene>
    <name evidence="4" type="ORF">JYA63_07900</name>
</gene>
<dbReference type="PANTHER" id="PTHR12526">
    <property type="entry name" value="GLYCOSYLTRANSFERASE"/>
    <property type="match status" value="1"/>
</dbReference>
<dbReference type="InterPro" id="IPR001296">
    <property type="entry name" value="Glyco_trans_1"/>
</dbReference>
<evidence type="ECO:0000259" key="3">
    <source>
        <dbReference type="Pfam" id="PF00534"/>
    </source>
</evidence>
<evidence type="ECO:0000256" key="1">
    <source>
        <dbReference type="ARBA" id="ARBA00022676"/>
    </source>
</evidence>
<keyword evidence="1" id="KW-0328">Glycosyltransferase</keyword>
<dbReference type="Pfam" id="PF00534">
    <property type="entry name" value="Glycos_transf_1"/>
    <property type="match status" value="1"/>
</dbReference>
<proteinExistence type="predicted"/>
<dbReference type="PANTHER" id="PTHR12526:SF629">
    <property type="entry name" value="TEICHURONIC ACID BIOSYNTHESIS GLYCOSYLTRANSFERASE TUAH-RELATED"/>
    <property type="match status" value="1"/>
</dbReference>